<feature type="non-terminal residue" evidence="1">
    <location>
        <position position="33"/>
    </location>
</feature>
<organism evidence="1 4">
    <name type="scientific">Rotaria socialis</name>
    <dbReference type="NCBI Taxonomy" id="392032"/>
    <lineage>
        <taxon>Eukaryota</taxon>
        <taxon>Metazoa</taxon>
        <taxon>Spiralia</taxon>
        <taxon>Gnathifera</taxon>
        <taxon>Rotifera</taxon>
        <taxon>Eurotatoria</taxon>
        <taxon>Bdelloidea</taxon>
        <taxon>Philodinida</taxon>
        <taxon>Philodinidae</taxon>
        <taxon>Rotaria</taxon>
    </lineage>
</organism>
<dbReference type="AlphaFoldDB" id="A0A821VSD8"/>
<dbReference type="EMBL" id="CAJOBR010085453">
    <property type="protein sequence ID" value="CAF5131908.1"/>
    <property type="molecule type" value="Genomic_DNA"/>
</dbReference>
<evidence type="ECO:0000313" key="1">
    <source>
        <dbReference type="EMBL" id="CAF4911981.1"/>
    </source>
</evidence>
<reference evidence="1" key="1">
    <citation type="submission" date="2021-02" db="EMBL/GenBank/DDBJ databases">
        <authorList>
            <person name="Nowell W R."/>
        </authorList>
    </citation>
    <scope>NUCLEOTIDE SEQUENCE</scope>
</reference>
<accession>A0A821VSD8</accession>
<gene>
    <name evidence="3" type="ORF">QYT958_LOCUS46887</name>
    <name evidence="1" type="ORF">UJA718_LOCUS46008</name>
    <name evidence="2" type="ORF">UJA718_LOCUS46612</name>
</gene>
<keyword evidence="4" id="KW-1185">Reference proteome</keyword>
<protein>
    <submittedName>
        <fullName evidence="1">Uncharacterized protein</fullName>
    </submittedName>
</protein>
<name>A0A821VSD8_9BILA</name>
<evidence type="ECO:0000313" key="2">
    <source>
        <dbReference type="EMBL" id="CAF4925120.1"/>
    </source>
</evidence>
<dbReference type="Proteomes" id="UP000663848">
    <property type="component" value="Unassembled WGS sequence"/>
</dbReference>
<comment type="caution">
    <text evidence="1">The sequence shown here is derived from an EMBL/GenBank/DDBJ whole genome shotgun (WGS) entry which is preliminary data.</text>
</comment>
<evidence type="ECO:0000313" key="4">
    <source>
        <dbReference type="Proteomes" id="UP000663873"/>
    </source>
</evidence>
<evidence type="ECO:0000313" key="3">
    <source>
        <dbReference type="EMBL" id="CAF5131908.1"/>
    </source>
</evidence>
<proteinExistence type="predicted"/>
<sequence>MVNQALRTSWSLANGNLFPANQVLIPSIISTLL</sequence>
<dbReference type="Proteomes" id="UP000663873">
    <property type="component" value="Unassembled WGS sequence"/>
</dbReference>
<dbReference type="EMBL" id="CAJOBP010080125">
    <property type="protein sequence ID" value="CAF4911981.1"/>
    <property type="molecule type" value="Genomic_DNA"/>
</dbReference>
<dbReference type="EMBL" id="CAJOBP010084189">
    <property type="protein sequence ID" value="CAF4925120.1"/>
    <property type="molecule type" value="Genomic_DNA"/>
</dbReference>